<gene>
    <name evidence="2" type="primary">LOC115621055</name>
</gene>
<reference evidence="2" key="1">
    <citation type="submission" date="2025-08" db="UniProtKB">
        <authorList>
            <consortium name="RefSeq"/>
        </authorList>
    </citation>
    <scope>IDENTIFICATION</scope>
    <source>
        <strain evidence="2">11010-0011.00</strain>
        <tissue evidence="2">Whole body</tissue>
    </source>
</reference>
<dbReference type="AlphaFoldDB" id="A0A6J2T0L6"/>
<sequence length="231" mass="26284">MDKLNARKNIYNHVVKALGTLQSTHDGFVPAGCIAQQVKYQMRRQKPIRNVDRCIQKSLCDLTDWGIVARTGHSDYALREALCFDNPGVKPKTGGTGHNPPRRVARLMARKPETLDPQRKARRVLSGDSLSGNEGDKALKRFRANKRFKQETKKQRKVLIRNVTRNAILKRKCTTSINSITRGRQGVMRLCRPCRSLMLNLTHALEMLRKEDAERKMSAMGYKTGRRSASQ</sequence>
<protein>
    <submittedName>
        <fullName evidence="2">Uncharacterized protein LOC115621055</fullName>
    </submittedName>
</protein>
<organism evidence="1 2">
    <name type="scientific">Drosophila lebanonensis</name>
    <name type="common">Fruit fly</name>
    <name type="synonym">Scaptodrosophila lebanonensis</name>
    <dbReference type="NCBI Taxonomy" id="7225"/>
    <lineage>
        <taxon>Eukaryota</taxon>
        <taxon>Metazoa</taxon>
        <taxon>Ecdysozoa</taxon>
        <taxon>Arthropoda</taxon>
        <taxon>Hexapoda</taxon>
        <taxon>Insecta</taxon>
        <taxon>Pterygota</taxon>
        <taxon>Neoptera</taxon>
        <taxon>Endopterygota</taxon>
        <taxon>Diptera</taxon>
        <taxon>Brachycera</taxon>
        <taxon>Muscomorpha</taxon>
        <taxon>Ephydroidea</taxon>
        <taxon>Drosophilidae</taxon>
        <taxon>Scaptodrosophila</taxon>
    </lineage>
</organism>
<proteinExistence type="predicted"/>
<dbReference type="GeneID" id="115621055"/>
<accession>A0A6J2T0L6</accession>
<dbReference type="RefSeq" id="XP_030370436.1">
    <property type="nucleotide sequence ID" value="XM_030514576.1"/>
</dbReference>
<dbReference type="OrthoDB" id="7872817at2759"/>
<keyword evidence="1" id="KW-1185">Reference proteome</keyword>
<evidence type="ECO:0000313" key="1">
    <source>
        <dbReference type="Proteomes" id="UP000504634"/>
    </source>
</evidence>
<name>A0A6J2T0L6_DROLE</name>
<dbReference type="Proteomes" id="UP000504634">
    <property type="component" value="Unplaced"/>
</dbReference>
<evidence type="ECO:0000313" key="2">
    <source>
        <dbReference type="RefSeq" id="XP_030370436.1"/>
    </source>
</evidence>